<evidence type="ECO:0000256" key="13">
    <source>
        <dbReference type="SAM" id="SignalP"/>
    </source>
</evidence>
<dbReference type="InterPro" id="IPR013783">
    <property type="entry name" value="Ig-like_fold"/>
</dbReference>
<dbReference type="GO" id="GO:0030215">
    <property type="term" value="F:semaphorin receptor binding"/>
    <property type="evidence" value="ECO:0007669"/>
    <property type="project" value="InterPro"/>
</dbReference>
<feature type="domain" description="Sema" evidence="15">
    <location>
        <begin position="37"/>
        <end position="495"/>
    </location>
</feature>
<gene>
    <name evidence="16" type="primary">similar to Semaphorin-2A</name>
    <name evidence="16" type="ORF">CLUMA_CG013422</name>
</gene>
<comment type="subcellular location">
    <subcellularLocation>
        <location evidence="1">Secreted</location>
    </subcellularLocation>
</comment>
<dbReference type="AlphaFoldDB" id="A0A1J1IK62"/>
<evidence type="ECO:0000256" key="7">
    <source>
        <dbReference type="ARBA" id="ARBA00022902"/>
    </source>
</evidence>
<feature type="chain" id="PRO_5012723861" description="Semaphorin-2A" evidence="13">
    <location>
        <begin position="27"/>
        <end position="687"/>
    </location>
</feature>
<keyword evidence="7" id="KW-0524">Neurogenesis</keyword>
<dbReference type="GO" id="GO:0005886">
    <property type="term" value="C:plasma membrane"/>
    <property type="evidence" value="ECO:0007669"/>
    <property type="project" value="TreeGrafter"/>
</dbReference>
<evidence type="ECO:0000256" key="12">
    <source>
        <dbReference type="PROSITE-ProRule" id="PRU00352"/>
    </source>
</evidence>
<keyword evidence="10" id="KW-0393">Immunoglobulin domain</keyword>
<protein>
    <recommendedName>
        <fullName evidence="11">Semaphorin-2A</fullName>
    </recommendedName>
</protein>
<dbReference type="InterPro" id="IPR027231">
    <property type="entry name" value="Semaphorin"/>
</dbReference>
<proteinExistence type="inferred from homology"/>
<dbReference type="SUPFAM" id="SSF48726">
    <property type="entry name" value="Immunoglobulin"/>
    <property type="match status" value="1"/>
</dbReference>
<feature type="domain" description="Ig-like" evidence="14">
    <location>
        <begin position="556"/>
        <end position="616"/>
    </location>
</feature>
<dbReference type="Gene3D" id="2.60.40.10">
    <property type="entry name" value="Immunoglobulins"/>
    <property type="match status" value="1"/>
</dbReference>
<dbReference type="SUPFAM" id="SSF101912">
    <property type="entry name" value="Sema domain"/>
    <property type="match status" value="1"/>
</dbReference>
<dbReference type="SUPFAM" id="SSF103575">
    <property type="entry name" value="Plexin repeat"/>
    <property type="match status" value="1"/>
</dbReference>
<dbReference type="InterPro" id="IPR036352">
    <property type="entry name" value="Semap_dom_sf"/>
</dbReference>
<keyword evidence="17" id="KW-1185">Reference proteome</keyword>
<dbReference type="EMBL" id="CVRI01000054">
    <property type="protein sequence ID" value="CRL00146.1"/>
    <property type="molecule type" value="Genomic_DNA"/>
</dbReference>
<evidence type="ECO:0000256" key="10">
    <source>
        <dbReference type="ARBA" id="ARBA00023319"/>
    </source>
</evidence>
<dbReference type="SMART" id="SM00630">
    <property type="entry name" value="Sema"/>
    <property type="match status" value="1"/>
</dbReference>
<dbReference type="FunFam" id="2.130.10.10:FF:000369">
    <property type="entry name" value="semaphorin-2A isoform X1"/>
    <property type="match status" value="1"/>
</dbReference>
<sequence>MCRNIVYLMISSVIIIHLLLSRVVLCDYETIWNVYFERPCCGKDFIKHHKDHVREFTCGKLFYRTFLLQENNDALYVGSMDRISKLRLDDISQTSCEKDHILLEPTSSDVLNCESKGKSRHFDCRNHIRVVQPMDENRLYICGTNAHNPKDHIIFTNLTHLPRSELLPGIGMGIGKCPYDPVDNSTAIYVVKGNPGNFAALYSGTNAEFTKADSVIFRADIHNMSTGRKEYNFKRTLKYDSKWLDTVEYINCGKAVYSRVARVCKKDTGGKNILSQNWVTYLKARLNCSISGEFPFYFNEIQSVYQIPTDKTKFYATFTTSTNGLVGSAVCSFDIGEIQTTFKGKFKEQASSNSAWLPVLNSKVPEPRPGTCVEETASLPDTVVNFIRSHPLMDKPVNHEHNNPVFYKRDLVFTKLAVDKIRNQLTNQEFKVHYVGTNNGRIYKIVQFIQNGQSKSKLLDIFEIAQNEAIQVIEISQKHKSLYVSTDNRIKQIDLEMCSHRYDSCFRCVKDPYCGWDHDSGTCKPYKLGLLQDVSNETNDICDSSVPKNKIIVTYGQSIHLGCFETVPEILRDQQVSWYHHSKDNGRYNVHKHIETTERGLVIVAAHEHDAGRYDCHLGGSLLCSYVITVDAHRCTAPNKGNDYQKIYADWCHEFEKYKSAMKLWEKRQTQCSTPQQNSSSNEIPKD</sequence>
<dbReference type="PANTHER" id="PTHR11036">
    <property type="entry name" value="SEMAPHORIN"/>
    <property type="match status" value="1"/>
</dbReference>
<reference evidence="16 17" key="1">
    <citation type="submission" date="2015-04" db="EMBL/GenBank/DDBJ databases">
        <authorList>
            <person name="Syromyatnikov M.Y."/>
            <person name="Popov V.N."/>
        </authorList>
    </citation>
    <scope>NUCLEOTIDE SEQUENCE [LARGE SCALE GENOMIC DNA]</scope>
</reference>
<dbReference type="GO" id="GO:0045499">
    <property type="term" value="F:chemorepellent activity"/>
    <property type="evidence" value="ECO:0007669"/>
    <property type="project" value="TreeGrafter"/>
</dbReference>
<organism evidence="16 17">
    <name type="scientific">Clunio marinus</name>
    <dbReference type="NCBI Taxonomy" id="568069"/>
    <lineage>
        <taxon>Eukaryota</taxon>
        <taxon>Metazoa</taxon>
        <taxon>Ecdysozoa</taxon>
        <taxon>Arthropoda</taxon>
        <taxon>Hexapoda</taxon>
        <taxon>Insecta</taxon>
        <taxon>Pterygota</taxon>
        <taxon>Neoptera</taxon>
        <taxon>Endopterygota</taxon>
        <taxon>Diptera</taxon>
        <taxon>Nematocera</taxon>
        <taxon>Chironomoidea</taxon>
        <taxon>Chironomidae</taxon>
        <taxon>Clunio</taxon>
    </lineage>
</organism>
<dbReference type="PANTHER" id="PTHR11036:SF90">
    <property type="entry name" value="SEMAPHORIN 2B, ISOFORM D-RELATED"/>
    <property type="match status" value="1"/>
</dbReference>
<evidence type="ECO:0000256" key="8">
    <source>
        <dbReference type="ARBA" id="ARBA00023157"/>
    </source>
</evidence>
<keyword evidence="3" id="KW-0217">Developmental protein</keyword>
<dbReference type="OrthoDB" id="9988752at2759"/>
<keyword evidence="9" id="KW-0325">Glycoprotein</keyword>
<accession>A0A1J1IK62</accession>
<dbReference type="InterPro" id="IPR036179">
    <property type="entry name" value="Ig-like_dom_sf"/>
</dbReference>
<dbReference type="Proteomes" id="UP000183832">
    <property type="component" value="Unassembled WGS sequence"/>
</dbReference>
<evidence type="ECO:0000256" key="6">
    <source>
        <dbReference type="ARBA" id="ARBA00022782"/>
    </source>
</evidence>
<evidence type="ECO:0000313" key="16">
    <source>
        <dbReference type="EMBL" id="CRL00146.1"/>
    </source>
</evidence>
<evidence type="ECO:0000313" key="17">
    <source>
        <dbReference type="Proteomes" id="UP000183832"/>
    </source>
</evidence>
<keyword evidence="8" id="KW-1015">Disulfide bond</keyword>
<dbReference type="GO" id="GO:0030335">
    <property type="term" value="P:positive regulation of cell migration"/>
    <property type="evidence" value="ECO:0007669"/>
    <property type="project" value="TreeGrafter"/>
</dbReference>
<dbReference type="InterPro" id="IPR001627">
    <property type="entry name" value="Semap_dom"/>
</dbReference>
<keyword evidence="5 13" id="KW-0732">Signal</keyword>
<dbReference type="PROSITE" id="PS50835">
    <property type="entry name" value="IG_LIKE"/>
    <property type="match status" value="1"/>
</dbReference>
<dbReference type="Pfam" id="PF01403">
    <property type="entry name" value="Sema"/>
    <property type="match status" value="1"/>
</dbReference>
<name>A0A1J1IK62_9DIPT</name>
<evidence type="ECO:0000256" key="4">
    <source>
        <dbReference type="ARBA" id="ARBA00022525"/>
    </source>
</evidence>
<feature type="signal peptide" evidence="13">
    <location>
        <begin position="1"/>
        <end position="26"/>
    </location>
</feature>
<dbReference type="PROSITE" id="PS51004">
    <property type="entry name" value="SEMA"/>
    <property type="match status" value="1"/>
</dbReference>
<comment type="similarity">
    <text evidence="2">Belongs to the semaphorin family.</text>
</comment>
<evidence type="ECO:0000256" key="5">
    <source>
        <dbReference type="ARBA" id="ARBA00022729"/>
    </source>
</evidence>
<dbReference type="Gene3D" id="3.30.1680.10">
    <property type="entry name" value="ligand-binding face of the semaphorins, domain 2"/>
    <property type="match status" value="1"/>
</dbReference>
<comment type="caution">
    <text evidence="12">Lacks conserved residue(s) required for the propagation of feature annotation.</text>
</comment>
<dbReference type="InterPro" id="IPR015943">
    <property type="entry name" value="WD40/YVTN_repeat-like_dom_sf"/>
</dbReference>
<evidence type="ECO:0000259" key="15">
    <source>
        <dbReference type="PROSITE" id="PS51004"/>
    </source>
</evidence>
<dbReference type="GO" id="GO:0005576">
    <property type="term" value="C:extracellular region"/>
    <property type="evidence" value="ECO:0007669"/>
    <property type="project" value="UniProtKB-SubCell"/>
</dbReference>
<evidence type="ECO:0000256" key="1">
    <source>
        <dbReference type="ARBA" id="ARBA00004613"/>
    </source>
</evidence>
<evidence type="ECO:0000256" key="2">
    <source>
        <dbReference type="ARBA" id="ARBA00009492"/>
    </source>
</evidence>
<evidence type="ECO:0000259" key="14">
    <source>
        <dbReference type="PROSITE" id="PS50835"/>
    </source>
</evidence>
<dbReference type="GO" id="GO:0071526">
    <property type="term" value="P:semaphorin-plexin signaling pathway"/>
    <property type="evidence" value="ECO:0007669"/>
    <property type="project" value="TreeGrafter"/>
</dbReference>
<evidence type="ECO:0000256" key="3">
    <source>
        <dbReference type="ARBA" id="ARBA00022473"/>
    </source>
</evidence>
<dbReference type="STRING" id="568069.A0A1J1IK62"/>
<evidence type="ECO:0000256" key="11">
    <source>
        <dbReference type="ARBA" id="ARBA00074148"/>
    </source>
</evidence>
<dbReference type="GO" id="GO:0007411">
    <property type="term" value="P:axon guidance"/>
    <property type="evidence" value="ECO:0007669"/>
    <property type="project" value="TreeGrafter"/>
</dbReference>
<dbReference type="Gene3D" id="2.130.10.10">
    <property type="entry name" value="YVTN repeat-like/Quinoprotein amine dehydrogenase"/>
    <property type="match status" value="2"/>
</dbReference>
<dbReference type="InterPro" id="IPR007110">
    <property type="entry name" value="Ig-like_dom"/>
</dbReference>
<keyword evidence="4" id="KW-0964">Secreted</keyword>
<evidence type="ECO:0000256" key="9">
    <source>
        <dbReference type="ARBA" id="ARBA00023180"/>
    </source>
</evidence>
<keyword evidence="6" id="KW-0221">Differentiation</keyword>